<accession>Q02A28</accession>
<organism evidence="5">
    <name type="scientific">Solibacter usitatus (strain Ellin6076)</name>
    <dbReference type="NCBI Taxonomy" id="234267"/>
    <lineage>
        <taxon>Bacteria</taxon>
        <taxon>Pseudomonadati</taxon>
        <taxon>Acidobacteriota</taxon>
        <taxon>Terriglobia</taxon>
        <taxon>Bryobacterales</taxon>
        <taxon>Solibacteraceae</taxon>
        <taxon>Candidatus Solibacter</taxon>
    </lineage>
</organism>
<dbReference type="InterPro" id="IPR013328">
    <property type="entry name" value="6PGD_dom2"/>
</dbReference>
<name>Q02A28_SOLUE</name>
<dbReference type="SUPFAM" id="SSF51735">
    <property type="entry name" value="NAD(P)-binding Rossmann-fold domains"/>
    <property type="match status" value="1"/>
</dbReference>
<dbReference type="GO" id="GO:0006635">
    <property type="term" value="P:fatty acid beta-oxidation"/>
    <property type="evidence" value="ECO:0007669"/>
    <property type="project" value="TreeGrafter"/>
</dbReference>
<dbReference type="Pfam" id="PF02737">
    <property type="entry name" value="3HCDH_N"/>
    <property type="match status" value="1"/>
</dbReference>
<dbReference type="EC" id="1.1.1.35" evidence="5"/>
<dbReference type="KEGG" id="sus:Acid_1104"/>
<dbReference type="GO" id="GO:0008691">
    <property type="term" value="F:3-hydroxybutyryl-CoA dehydrogenase activity"/>
    <property type="evidence" value="ECO:0007669"/>
    <property type="project" value="TreeGrafter"/>
</dbReference>
<dbReference type="Pfam" id="PF00725">
    <property type="entry name" value="3HCDH"/>
    <property type="match status" value="1"/>
</dbReference>
<dbReference type="InterPro" id="IPR008927">
    <property type="entry name" value="6-PGluconate_DH-like_C_sf"/>
</dbReference>
<dbReference type="GO" id="GO:0003857">
    <property type="term" value="F:(3S)-3-hydroxyacyl-CoA dehydrogenase (NAD+) activity"/>
    <property type="evidence" value="ECO:0007669"/>
    <property type="project" value="UniProtKB-EC"/>
</dbReference>
<sequence length="309" mass="33184">MRFGKGCVIGTGMMGPGIALTLALGGVQTTLLSRTPAGAERGVAEARRLGRVLVEQELAAALDLDIAGSTDFEYSIGQADIVIESGPEEMGWKQELFARMDRVARADAVLASNTSGLSVTAIAAECARPEQVLATHFWNPPHLVPLVEIIQGRATSPAAAAAVRELLTACGKTPVVVKLDRPGQLGNRLQMALVREAANIVAEGIADAEAVDSVVKNGLGIRMPAYGIFEHMDVAGLDLALRVMEHVTPDLYNEGRAPEFLRELVREGKLGAKTGRGFYDWGIKSADAVRAERDAFLVEVLRYRRRRSE</sequence>
<dbReference type="eggNOG" id="COG1250">
    <property type="taxonomic scope" value="Bacteria"/>
</dbReference>
<reference evidence="5" key="1">
    <citation type="submission" date="2006-10" db="EMBL/GenBank/DDBJ databases">
        <title>Complete sequence of Solibacter usitatus Ellin6076.</title>
        <authorList>
            <consortium name="US DOE Joint Genome Institute"/>
            <person name="Copeland A."/>
            <person name="Lucas S."/>
            <person name="Lapidus A."/>
            <person name="Barry K."/>
            <person name="Detter J.C."/>
            <person name="Glavina del Rio T."/>
            <person name="Hammon N."/>
            <person name="Israni S."/>
            <person name="Dalin E."/>
            <person name="Tice H."/>
            <person name="Pitluck S."/>
            <person name="Thompson L.S."/>
            <person name="Brettin T."/>
            <person name="Bruce D."/>
            <person name="Han C."/>
            <person name="Tapia R."/>
            <person name="Gilna P."/>
            <person name="Schmutz J."/>
            <person name="Larimer F."/>
            <person name="Land M."/>
            <person name="Hauser L."/>
            <person name="Kyrpides N."/>
            <person name="Mikhailova N."/>
            <person name="Janssen P.H."/>
            <person name="Kuske C.R."/>
            <person name="Richardson P."/>
        </authorList>
    </citation>
    <scope>NUCLEOTIDE SEQUENCE</scope>
    <source>
        <strain evidence="5">Ellin6076</strain>
    </source>
</reference>
<feature type="domain" description="3-hydroxyacyl-CoA dehydrogenase NAD binding" evidence="4">
    <location>
        <begin position="8"/>
        <end position="178"/>
    </location>
</feature>
<protein>
    <submittedName>
        <fullName evidence="5">3-hydroxyacyl-CoA dehydrogenase</fullName>
        <ecNumber evidence="5">1.1.1.35</ecNumber>
    </submittedName>
</protein>
<keyword evidence="1 5" id="KW-0560">Oxidoreductase</keyword>
<dbReference type="InParanoid" id="Q02A28"/>
<dbReference type="InterPro" id="IPR036291">
    <property type="entry name" value="NAD(P)-bd_dom_sf"/>
</dbReference>
<dbReference type="PANTHER" id="PTHR48075:SF5">
    <property type="entry name" value="3-HYDROXYBUTYRYL-COA DEHYDROGENASE"/>
    <property type="match status" value="1"/>
</dbReference>
<dbReference type="InterPro" id="IPR006108">
    <property type="entry name" value="3HC_DH_C"/>
</dbReference>
<dbReference type="PANTHER" id="PTHR48075">
    <property type="entry name" value="3-HYDROXYACYL-COA DEHYDROGENASE FAMILY PROTEIN"/>
    <property type="match status" value="1"/>
</dbReference>
<evidence type="ECO:0000259" key="3">
    <source>
        <dbReference type="Pfam" id="PF00725"/>
    </source>
</evidence>
<dbReference type="OrthoDB" id="9771883at2"/>
<dbReference type="FunCoup" id="Q02A28">
    <property type="interactions" value="374"/>
</dbReference>
<dbReference type="InterPro" id="IPR022694">
    <property type="entry name" value="3-OHacyl-CoA_DH"/>
</dbReference>
<dbReference type="STRING" id="234267.Acid_1104"/>
<gene>
    <name evidence="5" type="ordered locus">Acid_1104</name>
</gene>
<evidence type="ECO:0000313" key="5">
    <source>
        <dbReference type="EMBL" id="ABJ82098.1"/>
    </source>
</evidence>
<evidence type="ECO:0000259" key="4">
    <source>
        <dbReference type="Pfam" id="PF02737"/>
    </source>
</evidence>
<dbReference type="AlphaFoldDB" id="Q02A28"/>
<dbReference type="EMBL" id="CP000473">
    <property type="protein sequence ID" value="ABJ82098.1"/>
    <property type="molecule type" value="Genomic_DNA"/>
</dbReference>
<dbReference type="SUPFAM" id="SSF48179">
    <property type="entry name" value="6-phosphogluconate dehydrogenase C-terminal domain-like"/>
    <property type="match status" value="1"/>
</dbReference>
<dbReference type="Gene3D" id="1.10.1040.10">
    <property type="entry name" value="N-(1-d-carboxylethyl)-l-norvaline Dehydrogenase, domain 2"/>
    <property type="match status" value="1"/>
</dbReference>
<dbReference type="GO" id="GO:0070403">
    <property type="term" value="F:NAD+ binding"/>
    <property type="evidence" value="ECO:0007669"/>
    <property type="project" value="InterPro"/>
</dbReference>
<evidence type="ECO:0000256" key="2">
    <source>
        <dbReference type="PIRSR" id="PIRSR000105-1"/>
    </source>
</evidence>
<dbReference type="Gene3D" id="3.40.50.720">
    <property type="entry name" value="NAD(P)-binding Rossmann-like Domain"/>
    <property type="match status" value="1"/>
</dbReference>
<dbReference type="InterPro" id="IPR006176">
    <property type="entry name" value="3-OHacyl-CoA_DH_NAD-bd"/>
</dbReference>
<feature type="site" description="Important for catalytic activity" evidence="2">
    <location>
        <position position="136"/>
    </location>
</feature>
<dbReference type="HOGENOM" id="CLU_009834_2_0_0"/>
<feature type="domain" description="3-hydroxyacyl-CoA dehydrogenase C-terminal" evidence="3">
    <location>
        <begin position="185"/>
        <end position="281"/>
    </location>
</feature>
<proteinExistence type="predicted"/>
<dbReference type="PIRSF" id="PIRSF000105">
    <property type="entry name" value="HCDH"/>
    <property type="match status" value="1"/>
</dbReference>
<evidence type="ECO:0000256" key="1">
    <source>
        <dbReference type="ARBA" id="ARBA00023002"/>
    </source>
</evidence>